<dbReference type="SUPFAM" id="SSF48264">
    <property type="entry name" value="Cytochrome P450"/>
    <property type="match status" value="1"/>
</dbReference>
<dbReference type="PRINTS" id="PR00385">
    <property type="entry name" value="P450"/>
</dbReference>
<proteinExistence type="inferred from homology"/>
<dbReference type="Gene3D" id="1.10.630.10">
    <property type="entry name" value="Cytochrome P450"/>
    <property type="match status" value="1"/>
</dbReference>
<keyword evidence="5 7" id="KW-0408">Iron</keyword>
<evidence type="ECO:0000256" key="8">
    <source>
        <dbReference type="RuleBase" id="RU000461"/>
    </source>
</evidence>
<dbReference type="Pfam" id="PF00067">
    <property type="entry name" value="p450"/>
    <property type="match status" value="1"/>
</dbReference>
<dbReference type="AlphaFoldDB" id="A0A8H6FIA8"/>
<name>A0A8H6FIA8_9LECA</name>
<keyword evidence="10" id="KW-1185">Reference proteome</keyword>
<dbReference type="GO" id="GO:0020037">
    <property type="term" value="F:heme binding"/>
    <property type="evidence" value="ECO:0007669"/>
    <property type="project" value="InterPro"/>
</dbReference>
<dbReference type="EMBL" id="JACCJB010000003">
    <property type="protein sequence ID" value="KAF6229074.1"/>
    <property type="molecule type" value="Genomic_DNA"/>
</dbReference>
<evidence type="ECO:0008006" key="11">
    <source>
        <dbReference type="Google" id="ProtNLM"/>
    </source>
</evidence>
<dbReference type="Proteomes" id="UP000593566">
    <property type="component" value="Unassembled WGS sequence"/>
</dbReference>
<sequence length="200" mass="22563">MAASETTAFLISNAFFQLSRNPPVLQRLRDEVNSLGPSKAVELDFERLSSMKYLRDVLNETLRLHPIFSQMFRVALRDTKLPLGGGPNGTSPVYVREGTVLATSFYTLHRLPSIWGSDAADFKPERWYTFKPNPWEYVPFGGGSRACVGQQKALMEASYVIVRVLQEYSHIESRDGREWEGHVQMTSKSANGCKLSLTKN</sequence>
<dbReference type="PRINTS" id="PR00465">
    <property type="entry name" value="EP450IV"/>
</dbReference>
<protein>
    <recommendedName>
        <fullName evidence="11">Cytochrome P450 alkane hydroxylase</fullName>
    </recommendedName>
</protein>
<evidence type="ECO:0000256" key="4">
    <source>
        <dbReference type="ARBA" id="ARBA00023002"/>
    </source>
</evidence>
<dbReference type="GeneID" id="59335588"/>
<evidence type="ECO:0000256" key="3">
    <source>
        <dbReference type="ARBA" id="ARBA00022723"/>
    </source>
</evidence>
<dbReference type="PANTHER" id="PTHR24287:SF17">
    <property type="entry name" value="P450, PUTATIVE (EUROFUNG)-RELATED"/>
    <property type="match status" value="1"/>
</dbReference>
<keyword evidence="3 7" id="KW-0479">Metal-binding</keyword>
<keyword evidence="7 8" id="KW-0349">Heme</keyword>
<evidence type="ECO:0000313" key="10">
    <source>
        <dbReference type="Proteomes" id="UP000593566"/>
    </source>
</evidence>
<evidence type="ECO:0000256" key="5">
    <source>
        <dbReference type="ARBA" id="ARBA00023004"/>
    </source>
</evidence>
<dbReference type="InterPro" id="IPR017972">
    <property type="entry name" value="Cyt_P450_CS"/>
</dbReference>
<keyword evidence="6 8" id="KW-0503">Monooxygenase</keyword>
<dbReference type="InterPro" id="IPR001128">
    <property type="entry name" value="Cyt_P450"/>
</dbReference>
<dbReference type="InterPro" id="IPR002403">
    <property type="entry name" value="Cyt_P450_E_grp-IV"/>
</dbReference>
<keyword evidence="4 8" id="KW-0560">Oxidoreductase</keyword>
<evidence type="ECO:0000256" key="7">
    <source>
        <dbReference type="PIRSR" id="PIRSR602403-1"/>
    </source>
</evidence>
<dbReference type="PANTHER" id="PTHR24287">
    <property type="entry name" value="P450, PUTATIVE (EUROFUNG)-RELATED"/>
    <property type="match status" value="1"/>
</dbReference>
<reference evidence="9 10" key="1">
    <citation type="journal article" date="2020" name="Genomics">
        <title>Complete, high-quality genomes from long-read metagenomic sequencing of two wolf lichen thalli reveals enigmatic genome architecture.</title>
        <authorList>
            <person name="McKenzie S.K."/>
            <person name="Walston R.F."/>
            <person name="Allen J.L."/>
        </authorList>
    </citation>
    <scope>NUCLEOTIDE SEQUENCE [LARGE SCALE GENOMIC DNA]</scope>
    <source>
        <strain evidence="9">WasteWater1</strain>
    </source>
</reference>
<dbReference type="GO" id="GO:0016705">
    <property type="term" value="F:oxidoreductase activity, acting on paired donors, with incorporation or reduction of molecular oxygen"/>
    <property type="evidence" value="ECO:0007669"/>
    <property type="project" value="InterPro"/>
</dbReference>
<dbReference type="GO" id="GO:0004497">
    <property type="term" value="F:monooxygenase activity"/>
    <property type="evidence" value="ECO:0007669"/>
    <property type="project" value="UniProtKB-KW"/>
</dbReference>
<dbReference type="InterPro" id="IPR047146">
    <property type="entry name" value="Cyt_P450_E_CYP52_fungi"/>
</dbReference>
<dbReference type="InterPro" id="IPR036396">
    <property type="entry name" value="Cyt_P450_sf"/>
</dbReference>
<feature type="binding site" description="axial binding residue" evidence="7">
    <location>
        <position position="147"/>
    </location>
    <ligand>
        <name>heme</name>
        <dbReference type="ChEBI" id="CHEBI:30413"/>
    </ligand>
    <ligandPart>
        <name>Fe</name>
        <dbReference type="ChEBI" id="CHEBI:18248"/>
    </ligandPart>
</feature>
<organism evidence="9 10">
    <name type="scientific">Letharia lupina</name>
    <dbReference type="NCBI Taxonomy" id="560253"/>
    <lineage>
        <taxon>Eukaryota</taxon>
        <taxon>Fungi</taxon>
        <taxon>Dikarya</taxon>
        <taxon>Ascomycota</taxon>
        <taxon>Pezizomycotina</taxon>
        <taxon>Lecanoromycetes</taxon>
        <taxon>OSLEUM clade</taxon>
        <taxon>Lecanoromycetidae</taxon>
        <taxon>Lecanorales</taxon>
        <taxon>Lecanorineae</taxon>
        <taxon>Parmeliaceae</taxon>
        <taxon>Letharia</taxon>
    </lineage>
</organism>
<comment type="cofactor">
    <cofactor evidence="1 7">
        <name>heme</name>
        <dbReference type="ChEBI" id="CHEBI:30413"/>
    </cofactor>
</comment>
<comment type="caution">
    <text evidence="9">The sequence shown here is derived from an EMBL/GenBank/DDBJ whole genome shotgun (WGS) entry which is preliminary data.</text>
</comment>
<dbReference type="GO" id="GO:0005506">
    <property type="term" value="F:iron ion binding"/>
    <property type="evidence" value="ECO:0007669"/>
    <property type="project" value="InterPro"/>
</dbReference>
<accession>A0A8H6FIA8</accession>
<evidence type="ECO:0000313" key="9">
    <source>
        <dbReference type="EMBL" id="KAF6229074.1"/>
    </source>
</evidence>
<dbReference type="RefSeq" id="XP_037156716.1">
    <property type="nucleotide sequence ID" value="XM_037298081.1"/>
</dbReference>
<gene>
    <name evidence="9" type="ORF">HO133_007188</name>
</gene>
<comment type="similarity">
    <text evidence="2 8">Belongs to the cytochrome P450 family.</text>
</comment>
<evidence type="ECO:0000256" key="2">
    <source>
        <dbReference type="ARBA" id="ARBA00010617"/>
    </source>
</evidence>
<evidence type="ECO:0000256" key="1">
    <source>
        <dbReference type="ARBA" id="ARBA00001971"/>
    </source>
</evidence>
<evidence type="ECO:0000256" key="6">
    <source>
        <dbReference type="ARBA" id="ARBA00023033"/>
    </source>
</evidence>
<dbReference type="PROSITE" id="PS00086">
    <property type="entry name" value="CYTOCHROME_P450"/>
    <property type="match status" value="1"/>
</dbReference>